<dbReference type="Proteomes" id="UP000190056">
    <property type="component" value="Unassembled WGS sequence"/>
</dbReference>
<evidence type="ECO:0000313" key="2">
    <source>
        <dbReference type="EMBL" id="OPH11077.1"/>
    </source>
</evidence>
<keyword evidence="1" id="KW-1133">Transmembrane helix</keyword>
<reference evidence="2 3" key="1">
    <citation type="submission" date="2017-01" db="EMBL/GenBank/DDBJ databases">
        <authorList>
            <person name="Abreu V.A."/>
            <person name="Popin R.V."/>
            <person name="Rigonato J."/>
            <person name="Andreote A.P."/>
            <person name="Schaker P.C."/>
            <person name="Hoff-Risseti C."/>
            <person name="Alvarenga D.O."/>
            <person name="Varani A.M."/>
            <person name="Fiore M.F."/>
        </authorList>
    </citation>
    <scope>NUCLEOTIDE SEQUENCE [LARGE SCALE GENOMIC DNA]</scope>
    <source>
        <strain evidence="2 3">CENA302</strain>
    </source>
</reference>
<evidence type="ECO:0008006" key="4">
    <source>
        <dbReference type="Google" id="ProtNLM"/>
    </source>
</evidence>
<name>A0A9Q5QZ54_9CYAN</name>
<keyword evidence="1" id="KW-0472">Membrane</keyword>
<feature type="transmembrane region" description="Helical" evidence="1">
    <location>
        <begin position="33"/>
        <end position="56"/>
    </location>
</feature>
<protein>
    <recommendedName>
        <fullName evidence="4">FAD dependent oxidoreductase domain-containing protein</fullName>
    </recommendedName>
</protein>
<organism evidence="2 3">
    <name type="scientific">Cylindrospermopsis raciborskii CENA302</name>
    <dbReference type="NCBI Taxonomy" id="1170768"/>
    <lineage>
        <taxon>Bacteria</taxon>
        <taxon>Bacillati</taxon>
        <taxon>Cyanobacteriota</taxon>
        <taxon>Cyanophyceae</taxon>
        <taxon>Nostocales</taxon>
        <taxon>Aphanizomenonaceae</taxon>
        <taxon>Cylindrospermopsis</taxon>
    </lineage>
</organism>
<dbReference type="SUPFAM" id="SSF51905">
    <property type="entry name" value="FAD/NAD(P)-binding domain"/>
    <property type="match status" value="1"/>
</dbReference>
<dbReference type="Gene3D" id="3.50.50.60">
    <property type="entry name" value="FAD/NAD(P)-binding domain"/>
    <property type="match status" value="1"/>
</dbReference>
<accession>A0A9Q5QZ54</accession>
<gene>
    <name evidence="2" type="ORF">CENA302_01710</name>
</gene>
<evidence type="ECO:0000256" key="1">
    <source>
        <dbReference type="SAM" id="Phobius"/>
    </source>
</evidence>
<proteinExistence type="predicted"/>
<evidence type="ECO:0000313" key="3">
    <source>
        <dbReference type="Proteomes" id="UP000190056"/>
    </source>
</evidence>
<keyword evidence="1" id="KW-0812">Transmembrane</keyword>
<comment type="caution">
    <text evidence="2">The sequence shown here is derived from an EMBL/GenBank/DDBJ whole genome shotgun (WGS) entry which is preliminary data.</text>
</comment>
<sequence>MSRAGGNCAYLHFYLKLLIFLYKTKRSPLTPTFPTSCSLCDILVVGGGIVGLATAVRILQSRPQLRLVLLKKESHLGCHQRVKYGHRYLFRICPPVEGDRP</sequence>
<dbReference type="Pfam" id="PF13450">
    <property type="entry name" value="NAD_binding_8"/>
    <property type="match status" value="1"/>
</dbReference>
<dbReference type="InterPro" id="IPR036188">
    <property type="entry name" value="FAD/NAD-bd_sf"/>
</dbReference>
<dbReference type="EMBL" id="MTPU01000012">
    <property type="protein sequence ID" value="OPH11077.1"/>
    <property type="molecule type" value="Genomic_DNA"/>
</dbReference>
<dbReference type="AlphaFoldDB" id="A0A9Q5QZ54"/>